<feature type="compositionally biased region" description="Low complexity" evidence="14">
    <location>
        <begin position="90"/>
        <end position="104"/>
    </location>
</feature>
<dbReference type="InterPro" id="IPR013083">
    <property type="entry name" value="Znf_RING/FYVE/PHD"/>
</dbReference>
<dbReference type="SUPFAM" id="SSF57850">
    <property type="entry name" value="RING/U-box"/>
    <property type="match status" value="1"/>
</dbReference>
<evidence type="ECO:0000313" key="17">
    <source>
        <dbReference type="EMBL" id="CAJ1958736.1"/>
    </source>
</evidence>
<dbReference type="GO" id="GO:0004842">
    <property type="term" value="F:ubiquitin-protein transferase activity"/>
    <property type="evidence" value="ECO:0007669"/>
    <property type="project" value="TreeGrafter"/>
</dbReference>
<feature type="region of interest" description="Disordered" evidence="14">
    <location>
        <begin position="215"/>
        <end position="237"/>
    </location>
</feature>
<organism evidence="17 18">
    <name type="scientific">Cylindrotheca closterium</name>
    <dbReference type="NCBI Taxonomy" id="2856"/>
    <lineage>
        <taxon>Eukaryota</taxon>
        <taxon>Sar</taxon>
        <taxon>Stramenopiles</taxon>
        <taxon>Ochrophyta</taxon>
        <taxon>Bacillariophyta</taxon>
        <taxon>Bacillariophyceae</taxon>
        <taxon>Bacillariophycidae</taxon>
        <taxon>Bacillariales</taxon>
        <taxon>Bacillariaceae</taxon>
        <taxon>Cylindrotheca</taxon>
    </lineage>
</organism>
<evidence type="ECO:0000256" key="12">
    <source>
        <dbReference type="ARBA" id="ARBA00023140"/>
    </source>
</evidence>
<sequence length="457" mass="51355">MIAHPTTTVNDVNPMVPTTMGALLAEEWTIDPQSILPSFFEMMMIAEARRSGHEALKSGFSFVESKLDEFVNNDDSPVAGAASNSDLSPTTTENDNNNTDENQTSPRRSRWFEFKKKAARILLYKILKPWNPEIRCLIIYLVQRGSLLSSDAAASETIYGGKRVKLETRATGASLGYSEKRRLTPMSRKDGIRLAFLLSFSTYFEERVDGYFQSPTSSVDDSDTIVSSSSSSSSSSPSRIQKLKKMIKFLHPFMHISIQGVHLVEQWRFLLGRSVFFDPYSKFLNLVVRRVTEQDQIQDEKNNSSKKKQQNKLLESTLDTSKAILNNALFKKTVVGVLTTALAIGWMARVRKIRQRLRRQVLPNQQQQQQQQQSENNDFIPPPPAPLAAKNPDLLSLPATVCPLCRQTRINPTATTAGYVFCLLCITSHVRENPKCPITGRDCPESALVRLYEPNTG</sequence>
<comment type="subcellular location">
    <subcellularLocation>
        <location evidence="1">Peroxisome membrane</location>
        <topology evidence="1">Multi-pass membrane protein</topology>
    </subcellularLocation>
</comment>
<evidence type="ECO:0000256" key="14">
    <source>
        <dbReference type="SAM" id="MobiDB-lite"/>
    </source>
</evidence>
<evidence type="ECO:0000256" key="3">
    <source>
        <dbReference type="ARBA" id="ARBA00008704"/>
    </source>
</evidence>
<evidence type="ECO:0000256" key="6">
    <source>
        <dbReference type="ARBA" id="ARBA00022723"/>
    </source>
</evidence>
<comment type="pathway">
    <text evidence="2">Protein modification; protein ubiquitination.</text>
</comment>
<evidence type="ECO:0000256" key="5">
    <source>
        <dbReference type="ARBA" id="ARBA00022692"/>
    </source>
</evidence>
<evidence type="ECO:0000259" key="16">
    <source>
        <dbReference type="Pfam" id="PF04757"/>
    </source>
</evidence>
<evidence type="ECO:0000256" key="8">
    <source>
        <dbReference type="ARBA" id="ARBA00022833"/>
    </source>
</evidence>
<comment type="caution">
    <text evidence="17">The sequence shown here is derived from an EMBL/GenBank/DDBJ whole genome shotgun (WGS) entry which is preliminary data.</text>
</comment>
<evidence type="ECO:0000256" key="10">
    <source>
        <dbReference type="ARBA" id="ARBA00022989"/>
    </source>
</evidence>
<gene>
    <name evidence="17" type="ORF">CYCCA115_LOCUS17325</name>
</gene>
<proteinExistence type="inferred from homology"/>
<keyword evidence="6" id="KW-0479">Metal-binding</keyword>
<feature type="domain" description="Pex N-terminal" evidence="16">
    <location>
        <begin position="130"/>
        <end position="328"/>
    </location>
</feature>
<evidence type="ECO:0000256" key="2">
    <source>
        <dbReference type="ARBA" id="ARBA00004906"/>
    </source>
</evidence>
<evidence type="ECO:0000256" key="15">
    <source>
        <dbReference type="SAM" id="Phobius"/>
    </source>
</evidence>
<keyword evidence="9" id="KW-0653">Protein transport</keyword>
<dbReference type="Gene3D" id="3.30.40.10">
    <property type="entry name" value="Zinc/RING finger domain, C3HC4 (zinc finger)"/>
    <property type="match status" value="1"/>
</dbReference>
<feature type="region of interest" description="Disordered" evidence="14">
    <location>
        <begin position="74"/>
        <end position="108"/>
    </location>
</feature>
<dbReference type="Pfam" id="PF04757">
    <property type="entry name" value="Pex2_Pex12"/>
    <property type="match status" value="1"/>
</dbReference>
<reference evidence="17" key="1">
    <citation type="submission" date="2023-08" db="EMBL/GenBank/DDBJ databases">
        <authorList>
            <person name="Audoor S."/>
            <person name="Bilcke G."/>
        </authorList>
    </citation>
    <scope>NUCLEOTIDE SEQUENCE</scope>
</reference>
<keyword evidence="12" id="KW-0576">Peroxisome</keyword>
<comment type="similarity">
    <text evidence="3">Belongs to the pex2/pex10/pex12 family.</text>
</comment>
<dbReference type="GO" id="GO:0008270">
    <property type="term" value="F:zinc ion binding"/>
    <property type="evidence" value="ECO:0007669"/>
    <property type="project" value="UniProtKB-KW"/>
</dbReference>
<dbReference type="Proteomes" id="UP001295423">
    <property type="component" value="Unassembled WGS sequence"/>
</dbReference>
<feature type="region of interest" description="Disordered" evidence="14">
    <location>
        <begin position="361"/>
        <end position="392"/>
    </location>
</feature>
<protein>
    <recommendedName>
        <fullName evidence="13">Peroxin-12</fullName>
    </recommendedName>
</protein>
<dbReference type="AlphaFoldDB" id="A0AAD2G023"/>
<keyword evidence="18" id="KW-1185">Reference proteome</keyword>
<dbReference type="PANTHER" id="PTHR12888:SF0">
    <property type="entry name" value="PEROXISOME ASSEMBLY PROTEIN 12"/>
    <property type="match status" value="1"/>
</dbReference>
<keyword evidence="10 15" id="KW-1133">Transmembrane helix</keyword>
<keyword evidence="4" id="KW-0813">Transport</keyword>
<dbReference type="GO" id="GO:1990429">
    <property type="term" value="C:peroxisomal importomer complex"/>
    <property type="evidence" value="ECO:0007669"/>
    <property type="project" value="TreeGrafter"/>
</dbReference>
<dbReference type="GO" id="GO:0006513">
    <property type="term" value="P:protein monoubiquitination"/>
    <property type="evidence" value="ECO:0007669"/>
    <property type="project" value="TreeGrafter"/>
</dbReference>
<evidence type="ECO:0000256" key="1">
    <source>
        <dbReference type="ARBA" id="ARBA00004585"/>
    </source>
</evidence>
<evidence type="ECO:0000256" key="13">
    <source>
        <dbReference type="ARBA" id="ARBA00029692"/>
    </source>
</evidence>
<dbReference type="EMBL" id="CAKOGP040001980">
    <property type="protein sequence ID" value="CAJ1958736.1"/>
    <property type="molecule type" value="Genomic_DNA"/>
</dbReference>
<dbReference type="InterPro" id="IPR017375">
    <property type="entry name" value="PEX12"/>
</dbReference>
<accession>A0AAD2G023</accession>
<dbReference type="PANTHER" id="PTHR12888">
    <property type="entry name" value="PEROXISOME ASSEMBLY PROTEIN 12 PEROXIN-12"/>
    <property type="match status" value="1"/>
</dbReference>
<keyword evidence="11 15" id="KW-0472">Membrane</keyword>
<dbReference type="InterPro" id="IPR006845">
    <property type="entry name" value="Pex_N"/>
</dbReference>
<dbReference type="CDD" id="cd16451">
    <property type="entry name" value="mRING_PEX12"/>
    <property type="match status" value="1"/>
</dbReference>
<keyword evidence="5 15" id="KW-0812">Transmembrane</keyword>
<dbReference type="GO" id="GO:0005778">
    <property type="term" value="C:peroxisomal membrane"/>
    <property type="evidence" value="ECO:0007669"/>
    <property type="project" value="UniProtKB-SubCell"/>
</dbReference>
<evidence type="ECO:0000256" key="11">
    <source>
        <dbReference type="ARBA" id="ARBA00023136"/>
    </source>
</evidence>
<evidence type="ECO:0000256" key="9">
    <source>
        <dbReference type="ARBA" id="ARBA00022927"/>
    </source>
</evidence>
<evidence type="ECO:0000256" key="7">
    <source>
        <dbReference type="ARBA" id="ARBA00022771"/>
    </source>
</evidence>
<evidence type="ECO:0000313" key="18">
    <source>
        <dbReference type="Proteomes" id="UP001295423"/>
    </source>
</evidence>
<feature type="compositionally biased region" description="Low complexity" evidence="14">
    <location>
        <begin position="361"/>
        <end position="373"/>
    </location>
</feature>
<name>A0AAD2G023_9STRA</name>
<keyword evidence="8" id="KW-0862">Zinc</keyword>
<evidence type="ECO:0000256" key="4">
    <source>
        <dbReference type="ARBA" id="ARBA00022448"/>
    </source>
</evidence>
<keyword evidence="7" id="KW-0863">Zinc-finger</keyword>
<dbReference type="GO" id="GO:0016558">
    <property type="term" value="P:protein import into peroxisome matrix"/>
    <property type="evidence" value="ECO:0007669"/>
    <property type="project" value="InterPro"/>
</dbReference>
<feature type="transmembrane region" description="Helical" evidence="15">
    <location>
        <begin position="329"/>
        <end position="348"/>
    </location>
</feature>